<dbReference type="Proteomes" id="UP000199373">
    <property type="component" value="Unassembled WGS sequence"/>
</dbReference>
<dbReference type="EMBL" id="FOIQ01000006">
    <property type="protein sequence ID" value="SEW24755.1"/>
    <property type="molecule type" value="Genomic_DNA"/>
</dbReference>
<dbReference type="RefSeq" id="WP_143065784.1">
    <property type="nucleotide sequence ID" value="NZ_FOIQ01000006.1"/>
</dbReference>
<name>A0A1I0QCI7_9BACT</name>
<keyword evidence="3" id="KW-1185">Reference proteome</keyword>
<proteinExistence type="predicted"/>
<feature type="chain" id="PRO_5011669560" description="DUF1735 domain-containing protein" evidence="1">
    <location>
        <begin position="22"/>
        <end position="357"/>
    </location>
</feature>
<dbReference type="PROSITE" id="PS51257">
    <property type="entry name" value="PROKAR_LIPOPROTEIN"/>
    <property type="match status" value="1"/>
</dbReference>
<keyword evidence="1" id="KW-0732">Signal</keyword>
<sequence length="357" mass="40014">MKKLYLPCLMLVASLTCLFLSCEKDDDSSGSESKYAEKFFSIENGTFHSEGMPESTTEATISGVEMNDYALTGGFNFISVNSNQEYDRFYVGVDGQNGYMEIPANMTTRTRDASHYYMIPIVYGQGMNSNLVMVIKARTTAGDITQGFRKTVTFVESEEGELTINLTFDRKKDLDLHLLTPSGKHIYYNAREWTVEAADGSTITYGLDHDSNADCRIDGLNNENIVIPEEAIEPGVYQVYIEMYKNCDKSIGTDLNWQLTVRYKGNRVKNLITMPGPGDNSMAFTDGATTLESTGVSPNNPVWGRYPYNHAGRTQKYVMDFKIKESTRSNAAPKIKCIYKPTATDMAKQMDREEGIE</sequence>
<feature type="signal peptide" evidence="1">
    <location>
        <begin position="1"/>
        <end position="21"/>
    </location>
</feature>
<evidence type="ECO:0000313" key="2">
    <source>
        <dbReference type="EMBL" id="SEW24755.1"/>
    </source>
</evidence>
<evidence type="ECO:0008006" key="4">
    <source>
        <dbReference type="Google" id="ProtNLM"/>
    </source>
</evidence>
<dbReference type="AlphaFoldDB" id="A0A1I0QCI7"/>
<organism evidence="2 3">
    <name type="scientific">Prevotella aff. ruminicola Tc2-24</name>
    <dbReference type="NCBI Taxonomy" id="81582"/>
    <lineage>
        <taxon>Bacteria</taxon>
        <taxon>Pseudomonadati</taxon>
        <taxon>Bacteroidota</taxon>
        <taxon>Bacteroidia</taxon>
        <taxon>Bacteroidales</taxon>
        <taxon>Prevotellaceae</taxon>
        <taxon>Prevotella</taxon>
    </lineage>
</organism>
<gene>
    <name evidence="2" type="ORF">SAMN04487850_2351</name>
</gene>
<evidence type="ECO:0000256" key="1">
    <source>
        <dbReference type="SAM" id="SignalP"/>
    </source>
</evidence>
<reference evidence="2 3" key="1">
    <citation type="submission" date="2016-10" db="EMBL/GenBank/DDBJ databases">
        <authorList>
            <person name="de Groot N.N."/>
        </authorList>
    </citation>
    <scope>NUCLEOTIDE SEQUENCE [LARGE SCALE GENOMIC DNA]</scope>
    <source>
        <strain evidence="2 3">TC2-24</strain>
    </source>
</reference>
<evidence type="ECO:0000313" key="3">
    <source>
        <dbReference type="Proteomes" id="UP000199373"/>
    </source>
</evidence>
<protein>
    <recommendedName>
        <fullName evidence="4">DUF1735 domain-containing protein</fullName>
    </recommendedName>
</protein>
<accession>A0A1I0QCI7</accession>